<dbReference type="Proteomes" id="UP000076660">
    <property type="component" value="Unassembled WGS sequence"/>
</dbReference>
<organism evidence="2 3">
    <name type="scientific">Amycolatopsis keratiniphila subsp. keratiniphila</name>
    <dbReference type="NCBI Taxonomy" id="227715"/>
    <lineage>
        <taxon>Bacteria</taxon>
        <taxon>Bacillati</taxon>
        <taxon>Actinomycetota</taxon>
        <taxon>Actinomycetes</taxon>
        <taxon>Pseudonocardiales</taxon>
        <taxon>Pseudonocardiaceae</taxon>
        <taxon>Amycolatopsis</taxon>
        <taxon>Amycolatopsis japonica group</taxon>
    </lineage>
</organism>
<evidence type="ECO:0000313" key="2">
    <source>
        <dbReference type="EMBL" id="ONF73934.1"/>
    </source>
</evidence>
<dbReference type="EMBL" id="LQMT02000006">
    <property type="protein sequence ID" value="ONF73934.1"/>
    <property type="molecule type" value="Genomic_DNA"/>
</dbReference>
<dbReference type="AlphaFoldDB" id="A0A1W2M2Q5"/>
<gene>
    <name evidence="2" type="ORF">AVR91_0204175</name>
</gene>
<accession>A0A1W2M2Q5</accession>
<reference evidence="2 3" key="1">
    <citation type="submission" date="2016-12" db="EMBL/GenBank/DDBJ databases">
        <title>Amycolatopsis keratiniphila subsp. keratiniphila genome sequencing and assembly.</title>
        <authorList>
            <person name="Mayilraj S."/>
            <person name="Kaur N."/>
        </authorList>
    </citation>
    <scope>NUCLEOTIDE SEQUENCE [LARGE SCALE GENOMIC DNA]</scope>
    <source>
        <strain evidence="2 3">DSM 44409</strain>
    </source>
</reference>
<comment type="caution">
    <text evidence="2">The sequence shown here is derived from an EMBL/GenBank/DDBJ whole genome shotgun (WGS) entry which is preliminary data.</text>
</comment>
<sequence>MNADAIVWALTVEPPGAAELGLLVHLSRRVGDDFAVELSLNNEAKKLHSTTGTLSRALNNLARADLVTVEKLDKVHGVYEAGRGKVVRLNHPNAPHMSPEQVAERAEDRRRRAELRASLPEEVWEALKPSRTKRGHADDEDATPSAPMISRRERGGLRLLTAGPSPTPTARPDSPPDQRAVR</sequence>
<feature type="region of interest" description="Disordered" evidence="1">
    <location>
        <begin position="89"/>
        <end position="182"/>
    </location>
</feature>
<feature type="compositionally biased region" description="Basic and acidic residues" evidence="1">
    <location>
        <begin position="102"/>
        <end position="115"/>
    </location>
</feature>
<name>A0A1W2M2Q5_9PSEU</name>
<protein>
    <submittedName>
        <fullName evidence="2">Uncharacterized protein</fullName>
    </submittedName>
</protein>
<evidence type="ECO:0000256" key="1">
    <source>
        <dbReference type="SAM" id="MobiDB-lite"/>
    </source>
</evidence>
<proteinExistence type="predicted"/>
<evidence type="ECO:0000313" key="3">
    <source>
        <dbReference type="Proteomes" id="UP000076660"/>
    </source>
</evidence>